<dbReference type="PANTHER" id="PTHR33362:SF2">
    <property type="entry name" value="TRAP TRANSPORTER LARGE PERMEASE PROTEIN"/>
    <property type="match status" value="1"/>
</dbReference>
<feature type="domain" description="TRAP C4-dicarboxylate transport system permease DctM subunit" evidence="9">
    <location>
        <begin position="301"/>
        <end position="700"/>
    </location>
</feature>
<evidence type="ECO:0000256" key="7">
    <source>
        <dbReference type="RuleBase" id="RU369079"/>
    </source>
</evidence>
<feature type="transmembrane region" description="Helical" evidence="8">
    <location>
        <begin position="196"/>
        <end position="213"/>
    </location>
</feature>
<comment type="function">
    <text evidence="7">Part of the tripartite ATP-independent periplasmic (TRAP) transport system.</text>
</comment>
<evidence type="ECO:0000256" key="8">
    <source>
        <dbReference type="SAM" id="Phobius"/>
    </source>
</evidence>
<evidence type="ECO:0000256" key="2">
    <source>
        <dbReference type="ARBA" id="ARBA00022475"/>
    </source>
</evidence>
<comment type="caution">
    <text evidence="10">The sequence shown here is derived from an EMBL/GenBank/DDBJ whole genome shotgun (WGS) entry which is preliminary data.</text>
</comment>
<gene>
    <name evidence="10" type="ORF">RYS15_15610</name>
</gene>
<feature type="transmembrane region" description="Helical" evidence="8">
    <location>
        <begin position="343"/>
        <end position="374"/>
    </location>
</feature>
<protein>
    <submittedName>
        <fullName evidence="10">TRAP transporter large permease subunit</fullName>
    </submittedName>
</protein>
<organism evidence="10 11">
    <name type="scientific">Marinobacter xestospongiae</name>
    <dbReference type="NCBI Taxonomy" id="994319"/>
    <lineage>
        <taxon>Bacteria</taxon>
        <taxon>Pseudomonadati</taxon>
        <taxon>Pseudomonadota</taxon>
        <taxon>Gammaproteobacteria</taxon>
        <taxon>Pseudomonadales</taxon>
        <taxon>Marinobacteraceae</taxon>
        <taxon>Marinobacter</taxon>
    </lineage>
</organism>
<feature type="transmembrane region" description="Helical" evidence="8">
    <location>
        <begin position="684"/>
        <end position="705"/>
    </location>
</feature>
<keyword evidence="5 8" id="KW-1133">Transmembrane helix</keyword>
<feature type="transmembrane region" description="Helical" evidence="8">
    <location>
        <begin position="425"/>
        <end position="444"/>
    </location>
</feature>
<evidence type="ECO:0000256" key="3">
    <source>
        <dbReference type="ARBA" id="ARBA00022519"/>
    </source>
</evidence>
<dbReference type="Proteomes" id="UP001269819">
    <property type="component" value="Unassembled WGS sequence"/>
</dbReference>
<evidence type="ECO:0000256" key="6">
    <source>
        <dbReference type="ARBA" id="ARBA00023136"/>
    </source>
</evidence>
<feature type="transmembrane region" description="Helical" evidence="8">
    <location>
        <begin position="304"/>
        <end position="323"/>
    </location>
</feature>
<feature type="transmembrane region" description="Helical" evidence="8">
    <location>
        <begin position="554"/>
        <end position="575"/>
    </location>
</feature>
<reference evidence="10 11" key="1">
    <citation type="submission" date="2023-10" db="EMBL/GenBank/DDBJ databases">
        <title>Characteristics and mechanism of a salt-tolerant marine origin heterotrophic nitrifying- aerobic denitrifying bacteria Marinobacter xestospongiae HN1.</title>
        <authorList>
            <person name="Qi R."/>
        </authorList>
    </citation>
    <scope>NUCLEOTIDE SEQUENCE [LARGE SCALE GENOMIC DNA]</scope>
    <source>
        <strain evidence="10 11">HN1</strain>
    </source>
</reference>
<name>A0ABU3W0P6_9GAMM</name>
<feature type="transmembrane region" description="Helical" evidence="8">
    <location>
        <begin position="271"/>
        <end position="292"/>
    </location>
</feature>
<evidence type="ECO:0000313" key="10">
    <source>
        <dbReference type="EMBL" id="MDV2080112.1"/>
    </source>
</evidence>
<feature type="transmembrane region" description="Helical" evidence="8">
    <location>
        <begin position="386"/>
        <end position="413"/>
    </location>
</feature>
<evidence type="ECO:0000259" key="9">
    <source>
        <dbReference type="Pfam" id="PF06808"/>
    </source>
</evidence>
<evidence type="ECO:0000313" key="11">
    <source>
        <dbReference type="Proteomes" id="UP001269819"/>
    </source>
</evidence>
<dbReference type="InterPro" id="IPR004681">
    <property type="entry name" value="TRAP_DctM"/>
</dbReference>
<dbReference type="EMBL" id="JAWIIJ010000011">
    <property type="protein sequence ID" value="MDV2080112.1"/>
    <property type="molecule type" value="Genomic_DNA"/>
</dbReference>
<accession>A0ABU3W0P6</accession>
<dbReference type="Pfam" id="PF06808">
    <property type="entry name" value="DctM"/>
    <property type="match status" value="1"/>
</dbReference>
<keyword evidence="7" id="KW-0813">Transport</keyword>
<feature type="transmembrane region" description="Helical" evidence="8">
    <location>
        <begin position="587"/>
        <end position="609"/>
    </location>
</feature>
<feature type="transmembrane region" description="Helical" evidence="8">
    <location>
        <begin position="160"/>
        <end position="176"/>
    </location>
</feature>
<keyword evidence="4 8" id="KW-0812">Transmembrane</keyword>
<feature type="transmembrane region" description="Helical" evidence="8">
    <location>
        <begin position="20"/>
        <end position="38"/>
    </location>
</feature>
<dbReference type="RefSeq" id="WP_316974560.1">
    <property type="nucleotide sequence ID" value="NZ_JAWIIJ010000011.1"/>
</dbReference>
<keyword evidence="11" id="KW-1185">Reference proteome</keyword>
<feature type="transmembrane region" description="Helical" evidence="8">
    <location>
        <begin position="234"/>
        <end position="251"/>
    </location>
</feature>
<keyword evidence="3 7" id="KW-0997">Cell inner membrane</keyword>
<comment type="subcellular location">
    <subcellularLocation>
        <location evidence="1 7">Cell inner membrane</location>
        <topology evidence="1 7">Multi-pass membrane protein</topology>
    </subcellularLocation>
</comment>
<evidence type="ECO:0000256" key="5">
    <source>
        <dbReference type="ARBA" id="ARBA00022989"/>
    </source>
</evidence>
<feature type="transmembrane region" description="Helical" evidence="8">
    <location>
        <begin position="465"/>
        <end position="486"/>
    </location>
</feature>
<dbReference type="PANTHER" id="PTHR33362">
    <property type="entry name" value="SIALIC ACID TRAP TRANSPORTER PERMEASE PROTEIN SIAT-RELATED"/>
    <property type="match status" value="1"/>
</dbReference>
<keyword evidence="2" id="KW-1003">Cell membrane</keyword>
<keyword evidence="6 8" id="KW-0472">Membrane</keyword>
<evidence type="ECO:0000256" key="1">
    <source>
        <dbReference type="ARBA" id="ARBA00004429"/>
    </source>
</evidence>
<dbReference type="InterPro" id="IPR010656">
    <property type="entry name" value="DctM"/>
</dbReference>
<sequence>MASLEQSLARPGVLGVSRWLSGVPMLVILVLTLLASVGETLHSRLLEIGGATWPDYFNLRVIDQVGEPACNPERNLEQAVERAVAARRQELADDPFADVFGGQVDRGAIRESLATQAQACQRDWASWHRLQALDTPAVRVFATLEAGLSQAVVLVTGNRRVLLGLMLLFCAAAATLRRQHIALRPVESQRDDRVATVAQLVANSLLLGSAWLYRDQELAQAAAGMPIAHLFMHDVWVVGFGVLTLISLWQLGRPRTDLPAHGGWGRALLSVPLYSIMCLSAALQFAGHGFYHGIAVYLNMMAELSALFLSLGLYVWVGMLLARTHLPRKVFDLVRPWQLPPKWLGVVVLLLTALPTAYSGASGIFILAAGMTLYRELRRAGTSEQLALATTAISGSMGTMLRPCLLVVIVATLNNTVTTDELFSAGARVLLLTALMYALYVLFLGGRSSLRIAPLSQAIPGTLRALVPLLPYVAAFAAVVLAWEWLLGRGLDEFSAPAILPLVMLLIVAMERWWLKAPDPESADAAPDTVPPTETPPTPPVGFRQAVLRATDDSTALIGALLMLMALSVSVGGLVERSGLLALFPETLGSVWLTLGLLMAMLVLIGMIMDPYGAVLLVNATLAPIALDNGIHPLHFWVMTVLAFEMGYLTPPVALNHLLTRQVVGMPTSWESLHGSFWQRNFRYILPVLVMGTTLLLVTFGPAAWPAFGDLVLALG</sequence>
<evidence type="ECO:0000256" key="4">
    <source>
        <dbReference type="ARBA" id="ARBA00022692"/>
    </source>
</evidence>
<proteinExistence type="predicted"/>